<dbReference type="InterPro" id="IPR012310">
    <property type="entry name" value="DNA_ligase_ATP-dep_cent"/>
</dbReference>
<dbReference type="InterPro" id="IPR014145">
    <property type="entry name" value="LigD_pol_dom"/>
</dbReference>
<evidence type="ECO:0000256" key="13">
    <source>
        <dbReference type="ARBA" id="ARBA00022932"/>
    </source>
</evidence>
<evidence type="ECO:0000256" key="18">
    <source>
        <dbReference type="ARBA" id="ARBA00023268"/>
    </source>
</evidence>
<keyword evidence="12" id="KW-0067">ATP-binding</keyword>
<keyword evidence="13" id="KW-0239">DNA-directed DNA polymerase</keyword>
<evidence type="ECO:0000256" key="7">
    <source>
        <dbReference type="ARBA" id="ARBA00022723"/>
    </source>
</evidence>
<gene>
    <name evidence="24" type="ORF">QTL97_16340</name>
</gene>
<dbReference type="NCBIfam" id="NF007211">
    <property type="entry name" value="PRK09633.1"/>
    <property type="match status" value="1"/>
</dbReference>
<evidence type="ECO:0000313" key="24">
    <source>
        <dbReference type="EMBL" id="MDW0118501.1"/>
    </source>
</evidence>
<dbReference type="PROSITE" id="PS00697">
    <property type="entry name" value="DNA_LIGASE_A1"/>
    <property type="match status" value="1"/>
</dbReference>
<dbReference type="GO" id="GO:0003887">
    <property type="term" value="F:DNA-directed DNA polymerase activity"/>
    <property type="evidence" value="ECO:0007669"/>
    <property type="project" value="UniProtKB-KW"/>
</dbReference>
<evidence type="ECO:0000256" key="21">
    <source>
        <dbReference type="ARBA" id="ARBA00049981"/>
    </source>
</evidence>
<dbReference type="NCBIfam" id="TIGR02778">
    <property type="entry name" value="ligD_pol"/>
    <property type="match status" value="1"/>
</dbReference>
<evidence type="ECO:0000256" key="16">
    <source>
        <dbReference type="ARBA" id="ARBA00023204"/>
    </source>
</evidence>
<sequence>MKPMLMSDANEIPVGKEWIYETKYDGFRAILHWNKEGIQLFSRNEKRLNDMFPEIIEACRRIEHLIKPFLPIVFDGELVCLQNDFRSEFSFVQTRGRMRKKEVIAQHSMAFPCQYIVFDLITFKGKDMAKSALEKRKMELKKCFEKMELPCQVQYRHESLLQLIETFTEEKVLWNHVRISNGEGIIAKQKKSIWSNEKRTNQWLKVKNWRQVSIIITKYEQVNGFFTGAVYHEGKVIEVVTFKHGMTDEEMKTLSELFLSNGINIGDSVYEIAPSICANINCISFDGKHLREPRFHSFAFEMNPEECEWRHMLRQLNPIPEKVQVTHPDKPVWPKSGIEKDDYLLYLQMAAPFMLPFLQERHLTLIRFPHGVPGEKFYQKSVPDYAPDFVKTSRDEDIDYIVCNDITTLLWLGNQLALEFHIPFQTIDTKMPTEIVFDLDPPSVEEFSLSVEAAVRLKAIFDQFQLTSFVKTSGGKGLQLYIPIPFNTFTYDETRIFTKFVSDFLCDQEPEWFTTERLKKNRGNKLYLDYVQHHEGKTIVAPYSPRGTEIGTIATPLKWEEVGESLRPEQFTINTVMERMKTIGDLFREFRKVGEAQPFAVVLEQLKELLEEK</sequence>
<dbReference type="PANTHER" id="PTHR42705">
    <property type="entry name" value="BIFUNCTIONAL NON-HOMOLOGOUS END JOINING PROTEIN LIGD"/>
    <property type="match status" value="1"/>
</dbReference>
<evidence type="ECO:0000256" key="19">
    <source>
        <dbReference type="ARBA" id="ARBA00029943"/>
    </source>
</evidence>
<accession>A0AAW9AA39</accession>
<keyword evidence="9" id="KW-0227">DNA damage</keyword>
<keyword evidence="25" id="KW-1185">Reference proteome</keyword>
<dbReference type="Gene3D" id="3.90.920.10">
    <property type="entry name" value="DNA primase, PRIM domain"/>
    <property type="match status" value="1"/>
</dbReference>
<protein>
    <recommendedName>
        <fullName evidence="2">DNA ligase (ATP)</fullName>
        <ecNumber evidence="2">6.5.1.1</ecNumber>
    </recommendedName>
    <alternativeName>
        <fullName evidence="19">NHEJ DNA polymerase</fullName>
    </alternativeName>
</protein>
<dbReference type="Proteomes" id="UP001271648">
    <property type="component" value="Unassembled WGS sequence"/>
</dbReference>
<comment type="similarity">
    <text evidence="21">In the C-terminal section; belongs to the ATP-dependent DNA ligase family.</text>
</comment>
<keyword evidence="16" id="KW-0234">DNA repair</keyword>
<evidence type="ECO:0000256" key="10">
    <source>
        <dbReference type="ARBA" id="ARBA00022801"/>
    </source>
</evidence>
<keyword evidence="5" id="KW-0548">Nucleotidyltransferase</keyword>
<organism evidence="24 25">
    <name type="scientific">Sporosarcina thermotolerans</name>
    <dbReference type="NCBI Taxonomy" id="633404"/>
    <lineage>
        <taxon>Bacteria</taxon>
        <taxon>Bacillati</taxon>
        <taxon>Bacillota</taxon>
        <taxon>Bacilli</taxon>
        <taxon>Bacillales</taxon>
        <taxon>Caryophanaceae</taxon>
        <taxon>Sporosarcina</taxon>
    </lineage>
</organism>
<keyword evidence="14" id="KW-0238">DNA-binding</keyword>
<evidence type="ECO:0000256" key="6">
    <source>
        <dbReference type="ARBA" id="ARBA00022722"/>
    </source>
</evidence>
<reference evidence="24 25" key="1">
    <citation type="submission" date="2023-06" db="EMBL/GenBank/DDBJ databases">
        <title>Sporosarcina sp. nov., isolated from Korean traditional fermented seafood 'Jeotgal'.</title>
        <authorList>
            <person name="Yang A.I."/>
            <person name="Shin N.-R."/>
        </authorList>
    </citation>
    <scope>NUCLEOTIDE SEQUENCE [LARGE SCALE GENOMIC DNA]</scope>
    <source>
        <strain evidence="24 25">KCTC43456</strain>
    </source>
</reference>
<evidence type="ECO:0000256" key="9">
    <source>
        <dbReference type="ARBA" id="ARBA00022763"/>
    </source>
</evidence>
<dbReference type="EMBL" id="JAUBDJ010000013">
    <property type="protein sequence ID" value="MDW0118501.1"/>
    <property type="molecule type" value="Genomic_DNA"/>
</dbReference>
<dbReference type="InterPro" id="IPR052171">
    <property type="entry name" value="NHEJ_LigD"/>
</dbReference>
<dbReference type="Pfam" id="PF21686">
    <property type="entry name" value="LigD_Prim-Pol"/>
    <property type="match status" value="1"/>
</dbReference>
<evidence type="ECO:0000256" key="8">
    <source>
        <dbReference type="ARBA" id="ARBA00022741"/>
    </source>
</evidence>
<keyword evidence="17" id="KW-0464">Manganese</keyword>
<dbReference type="EC" id="6.5.1.1" evidence="2"/>
<dbReference type="InterPro" id="IPR014143">
    <property type="entry name" value="NHEJ_ligase_prk"/>
</dbReference>
<keyword evidence="18" id="KW-0511">Multifunctional enzyme</keyword>
<dbReference type="NCBIfam" id="TIGR02776">
    <property type="entry name" value="NHEJ_ligase_prk"/>
    <property type="match status" value="1"/>
</dbReference>
<dbReference type="InterPro" id="IPR033652">
    <property type="entry name" value="LigD_Pol-like_3"/>
</dbReference>
<dbReference type="GO" id="GO:0004527">
    <property type="term" value="F:exonuclease activity"/>
    <property type="evidence" value="ECO:0007669"/>
    <property type="project" value="UniProtKB-KW"/>
</dbReference>
<evidence type="ECO:0000256" key="17">
    <source>
        <dbReference type="ARBA" id="ARBA00023211"/>
    </source>
</evidence>
<comment type="catalytic activity">
    <reaction evidence="20">
        <text>ATP + (deoxyribonucleotide)n-3'-hydroxyl + 5'-phospho-(deoxyribonucleotide)m = (deoxyribonucleotide)n+m + AMP + diphosphate.</text>
        <dbReference type="EC" id="6.5.1.1"/>
    </reaction>
</comment>
<evidence type="ECO:0000256" key="12">
    <source>
        <dbReference type="ARBA" id="ARBA00022840"/>
    </source>
</evidence>
<dbReference type="NCBIfam" id="TIGR02779">
    <property type="entry name" value="NHEJ_ligase_lig"/>
    <property type="match status" value="1"/>
</dbReference>
<keyword evidence="7" id="KW-0479">Metal-binding</keyword>
<keyword evidence="4" id="KW-0808">Transferase</keyword>
<dbReference type="InterPro" id="IPR014146">
    <property type="entry name" value="LigD_ligase_dom"/>
</dbReference>
<dbReference type="GO" id="GO:0003677">
    <property type="term" value="F:DNA binding"/>
    <property type="evidence" value="ECO:0007669"/>
    <property type="project" value="UniProtKB-KW"/>
</dbReference>
<dbReference type="GO" id="GO:0006310">
    <property type="term" value="P:DNA recombination"/>
    <property type="evidence" value="ECO:0007669"/>
    <property type="project" value="UniProtKB-KW"/>
</dbReference>
<dbReference type="GO" id="GO:0006281">
    <property type="term" value="P:DNA repair"/>
    <property type="evidence" value="ECO:0007669"/>
    <property type="project" value="UniProtKB-KW"/>
</dbReference>
<comment type="similarity">
    <text evidence="22">In the N-terminal section; belongs to the LigD polymerase family.</text>
</comment>
<dbReference type="SUPFAM" id="SSF56091">
    <property type="entry name" value="DNA ligase/mRNA capping enzyme, catalytic domain"/>
    <property type="match status" value="1"/>
</dbReference>
<evidence type="ECO:0000256" key="11">
    <source>
        <dbReference type="ARBA" id="ARBA00022839"/>
    </source>
</evidence>
<evidence type="ECO:0000256" key="4">
    <source>
        <dbReference type="ARBA" id="ARBA00022679"/>
    </source>
</evidence>
<keyword evidence="6" id="KW-0540">Nuclease</keyword>
<dbReference type="GO" id="GO:0046872">
    <property type="term" value="F:metal ion binding"/>
    <property type="evidence" value="ECO:0007669"/>
    <property type="project" value="UniProtKB-KW"/>
</dbReference>
<dbReference type="GO" id="GO:0003910">
    <property type="term" value="F:DNA ligase (ATP) activity"/>
    <property type="evidence" value="ECO:0007669"/>
    <property type="project" value="UniProtKB-EC"/>
</dbReference>
<feature type="domain" description="ATP-dependent DNA ligase family profile" evidence="23">
    <location>
        <begin position="115"/>
        <end position="235"/>
    </location>
</feature>
<evidence type="ECO:0000256" key="22">
    <source>
        <dbReference type="ARBA" id="ARBA00049990"/>
    </source>
</evidence>
<dbReference type="AlphaFoldDB" id="A0AAW9AA39"/>
<keyword evidence="10" id="KW-0378">Hydrolase</keyword>
<dbReference type="Gene3D" id="3.30.470.30">
    <property type="entry name" value="DNA ligase/mRNA capping enzyme"/>
    <property type="match status" value="1"/>
</dbReference>
<keyword evidence="3 24" id="KW-0436">Ligase</keyword>
<evidence type="ECO:0000256" key="3">
    <source>
        <dbReference type="ARBA" id="ARBA00022598"/>
    </source>
</evidence>
<evidence type="ECO:0000256" key="14">
    <source>
        <dbReference type="ARBA" id="ARBA00023125"/>
    </source>
</evidence>
<evidence type="ECO:0000256" key="5">
    <source>
        <dbReference type="ARBA" id="ARBA00022695"/>
    </source>
</evidence>
<name>A0AAW9AA39_9BACL</name>
<dbReference type="InterPro" id="IPR016059">
    <property type="entry name" value="DNA_ligase_ATP-dep_CS"/>
</dbReference>
<keyword evidence="11" id="KW-0269">Exonuclease</keyword>
<comment type="cofactor">
    <cofactor evidence="1">
        <name>Mn(2+)</name>
        <dbReference type="ChEBI" id="CHEBI:29035"/>
    </cofactor>
</comment>
<keyword evidence="8" id="KW-0547">Nucleotide-binding</keyword>
<dbReference type="Pfam" id="PF01068">
    <property type="entry name" value="DNA_ligase_A_M"/>
    <property type="match status" value="1"/>
</dbReference>
<dbReference type="PANTHER" id="PTHR42705:SF2">
    <property type="entry name" value="BIFUNCTIONAL NON-HOMOLOGOUS END JOINING PROTEIN LIGD"/>
    <property type="match status" value="1"/>
</dbReference>
<comment type="caution">
    <text evidence="24">The sequence shown here is derived from an EMBL/GenBank/DDBJ whole genome shotgun (WGS) entry which is preliminary data.</text>
</comment>
<evidence type="ECO:0000256" key="1">
    <source>
        <dbReference type="ARBA" id="ARBA00001936"/>
    </source>
</evidence>
<dbReference type="PROSITE" id="PS50160">
    <property type="entry name" value="DNA_LIGASE_A3"/>
    <property type="match status" value="1"/>
</dbReference>
<dbReference type="CDD" id="cd04866">
    <property type="entry name" value="LigD_Pol_like_3"/>
    <property type="match status" value="1"/>
</dbReference>
<evidence type="ECO:0000313" key="25">
    <source>
        <dbReference type="Proteomes" id="UP001271648"/>
    </source>
</evidence>
<keyword evidence="15" id="KW-0233">DNA recombination</keyword>
<evidence type="ECO:0000259" key="23">
    <source>
        <dbReference type="PROSITE" id="PS50160"/>
    </source>
</evidence>
<proteinExistence type="inferred from homology"/>
<dbReference type="GO" id="GO:0005524">
    <property type="term" value="F:ATP binding"/>
    <property type="evidence" value="ECO:0007669"/>
    <property type="project" value="UniProtKB-KW"/>
</dbReference>
<evidence type="ECO:0000256" key="15">
    <source>
        <dbReference type="ARBA" id="ARBA00023172"/>
    </source>
</evidence>
<dbReference type="RefSeq" id="WP_317941264.1">
    <property type="nucleotide sequence ID" value="NZ_JAUBDJ010000013.1"/>
</dbReference>
<evidence type="ECO:0000256" key="2">
    <source>
        <dbReference type="ARBA" id="ARBA00012727"/>
    </source>
</evidence>
<evidence type="ECO:0000256" key="20">
    <source>
        <dbReference type="ARBA" id="ARBA00034003"/>
    </source>
</evidence>